<sequence>QPPTLLVGSPVLPLPLPVRPHILPHLGAVVCQPVLRVVILGGIIYAREDIGNVR</sequence>
<dbReference type="AlphaFoldDB" id="A0A699U416"/>
<evidence type="ECO:0000313" key="2">
    <source>
        <dbReference type="EMBL" id="GFD16783.1"/>
    </source>
</evidence>
<keyword evidence="1" id="KW-0472">Membrane</keyword>
<keyword evidence="1" id="KW-1133">Transmembrane helix</keyword>
<feature type="non-terminal residue" evidence="2">
    <location>
        <position position="1"/>
    </location>
</feature>
<evidence type="ECO:0000256" key="1">
    <source>
        <dbReference type="SAM" id="Phobius"/>
    </source>
</evidence>
<accession>A0A699U416</accession>
<protein>
    <submittedName>
        <fullName evidence="2">Uncharacterized protein</fullName>
    </submittedName>
</protein>
<feature type="transmembrane region" description="Helical" evidence="1">
    <location>
        <begin position="22"/>
        <end position="46"/>
    </location>
</feature>
<proteinExistence type="predicted"/>
<gene>
    <name evidence="2" type="ORF">Tci_888752</name>
</gene>
<dbReference type="EMBL" id="BKCJ011295625">
    <property type="protein sequence ID" value="GFD16783.1"/>
    <property type="molecule type" value="Genomic_DNA"/>
</dbReference>
<name>A0A699U416_TANCI</name>
<reference evidence="2" key="1">
    <citation type="journal article" date="2019" name="Sci. Rep.">
        <title>Draft genome of Tanacetum cinerariifolium, the natural source of mosquito coil.</title>
        <authorList>
            <person name="Yamashiro T."/>
            <person name="Shiraishi A."/>
            <person name="Satake H."/>
            <person name="Nakayama K."/>
        </authorList>
    </citation>
    <scope>NUCLEOTIDE SEQUENCE</scope>
</reference>
<keyword evidence="1" id="KW-0812">Transmembrane</keyword>
<organism evidence="2">
    <name type="scientific">Tanacetum cinerariifolium</name>
    <name type="common">Dalmatian daisy</name>
    <name type="synonym">Chrysanthemum cinerariifolium</name>
    <dbReference type="NCBI Taxonomy" id="118510"/>
    <lineage>
        <taxon>Eukaryota</taxon>
        <taxon>Viridiplantae</taxon>
        <taxon>Streptophyta</taxon>
        <taxon>Embryophyta</taxon>
        <taxon>Tracheophyta</taxon>
        <taxon>Spermatophyta</taxon>
        <taxon>Magnoliopsida</taxon>
        <taxon>eudicotyledons</taxon>
        <taxon>Gunneridae</taxon>
        <taxon>Pentapetalae</taxon>
        <taxon>asterids</taxon>
        <taxon>campanulids</taxon>
        <taxon>Asterales</taxon>
        <taxon>Asteraceae</taxon>
        <taxon>Asteroideae</taxon>
        <taxon>Anthemideae</taxon>
        <taxon>Anthemidinae</taxon>
        <taxon>Tanacetum</taxon>
    </lineage>
</organism>
<comment type="caution">
    <text evidence="2">The sequence shown here is derived from an EMBL/GenBank/DDBJ whole genome shotgun (WGS) entry which is preliminary data.</text>
</comment>